<dbReference type="KEGG" id="jre:109012928"/>
<dbReference type="GeneID" id="109012928"/>
<accession>A0A2I4H2K6</accession>
<dbReference type="RefSeq" id="XP_018850377.2">
    <property type="nucleotide sequence ID" value="XM_018994832.2"/>
</dbReference>
<dbReference type="PANTHER" id="PTHR10775:SF177">
    <property type="entry name" value="TNP2, PARTIAL"/>
    <property type="match status" value="1"/>
</dbReference>
<dbReference type="InterPro" id="IPR025312">
    <property type="entry name" value="DUF4216"/>
</dbReference>
<dbReference type="Proteomes" id="UP000235220">
    <property type="component" value="Chromosome 9"/>
</dbReference>
<dbReference type="Pfam" id="PF13960">
    <property type="entry name" value="DUF4218"/>
    <property type="match status" value="1"/>
</dbReference>
<evidence type="ECO:0000313" key="2">
    <source>
        <dbReference type="Proteomes" id="UP000235220"/>
    </source>
</evidence>
<dbReference type="InterPro" id="IPR004242">
    <property type="entry name" value="Transposase_21"/>
</dbReference>
<dbReference type="OrthoDB" id="1087172at2759"/>
<sequence>MDKSWMNSKDRLRSTEYAEGVKEFLTQARNHAVGSDHIRCPCRICSNNIWLPISEVETHLFLTGINPNYTEWIFHGEEEAWNVTDDEEDGHVSDEEGYIDDMDEMLNDIRGGTFADVALGSPSCDTGAPIPGSTQYSAHEKLLNDAKQPLFDGCTQFSQLSFIVKLLHIKTIGGWSIRSFDMLLELLRSAFPDALLPQSYEESRSLQRGLGFSYTKIHACPNDCILYWKQHSELTECPKCKTSRWLSTTHKSRLIPQKVLRHFPLKPRLQRLYMSRKTAVDMRWHKEQRANDGINMRHPADSEVWNQFDKDHNWFAADACNVRLGLSSDGFNPFNNMAKPYSIWPVILVPYNLPPWLCMKEAFFITSLIIPGPKSPGNEIDVYLQPLIDELNDLWTNGVATYDASAMETLLLHAALLWIINDFPTYGNLSGWSTKGKLACPTCNLGTDSMWLTYGRKHAYMGHRRFLPANHIWRTKKSVFNGKCDHHTSPNLLTGLDIINQLSFIGDVHFGKGLKKRKRNPNELNWTKRSIFFNLPYWSTLKLRHNLDVMHIEKNICDNILGTFMNIPGKTKDNINSRRTLSNLGIRNELHLIQDGQRCTMPHACFTLYGDERKSFCEWLSAVKFPDGFAANVSRCVSTHDCKISGFKSQDCHVFIQRLLPVAVGGYLKNDVSMALIELSNFFKELCARTLDVNLLTQLESDIVVILCKLEMIFPPSFFDVMVHLAVHLPREALLAGPVQYRWMYPFERYLDRNVDRLDDDEADGFSIFTQKVRPLGMSTRLQLDDKLFKSASWYILNNCTEIAPYIDEHDNHCKLNYPHSVDRTHEKQFPRWLKERVQDQRAVNPSDISADLYAIACGPDPWVASYVGCIVNGKRFHTKALEELRRTQNSGVFVTGEHQSNSLDFYGSIDDVLELHYMGWRHVYLFKCQWYDVGDRRRGIRVDNHMCNVNMNWTWYKDEPFVLACQASQCFYIKDTRVKGNWYVVQKFIDRNVYDIPTGAPVEDHDAEARDSTEAYKEDESFNIYTTVECGEALLLAPLHRSDLEPSPIDNSTNIAEINHASPLGDFINDAEMETESEDGDESHDETNNEDVSTDEDIPSD</sequence>
<dbReference type="Pfam" id="PF13952">
    <property type="entry name" value="DUF4216"/>
    <property type="match status" value="1"/>
</dbReference>
<dbReference type="Gramene" id="Jr09_00220_p1">
    <property type="protein sequence ID" value="cds.Jr09_00220_p1"/>
    <property type="gene ID" value="Jr09_00220"/>
</dbReference>
<organism evidence="2 3">
    <name type="scientific">Juglans regia</name>
    <name type="common">English walnut</name>
    <dbReference type="NCBI Taxonomy" id="51240"/>
    <lineage>
        <taxon>Eukaryota</taxon>
        <taxon>Viridiplantae</taxon>
        <taxon>Streptophyta</taxon>
        <taxon>Embryophyta</taxon>
        <taxon>Tracheophyta</taxon>
        <taxon>Spermatophyta</taxon>
        <taxon>Magnoliopsida</taxon>
        <taxon>eudicotyledons</taxon>
        <taxon>Gunneridae</taxon>
        <taxon>Pentapetalae</taxon>
        <taxon>rosids</taxon>
        <taxon>fabids</taxon>
        <taxon>Fagales</taxon>
        <taxon>Juglandaceae</taxon>
        <taxon>Juglans</taxon>
    </lineage>
</organism>
<protein>
    <submittedName>
        <fullName evidence="3">Uncharacterized protein LOC109012928</fullName>
    </submittedName>
</protein>
<name>A0A2I4H2K6_JUGRE</name>
<evidence type="ECO:0000313" key="3">
    <source>
        <dbReference type="RefSeq" id="XP_018850377.2"/>
    </source>
</evidence>
<gene>
    <name evidence="3" type="primary">LOC109012928</name>
</gene>
<feature type="compositionally biased region" description="Acidic residues" evidence="1">
    <location>
        <begin position="1070"/>
        <end position="1102"/>
    </location>
</feature>
<dbReference type="InterPro" id="IPR025452">
    <property type="entry name" value="DUF4218"/>
</dbReference>
<dbReference type="Pfam" id="PF13963">
    <property type="entry name" value="Transpos_assoc"/>
    <property type="match status" value="1"/>
</dbReference>
<dbReference type="PANTHER" id="PTHR10775">
    <property type="entry name" value="OS08G0208400 PROTEIN"/>
    <property type="match status" value="1"/>
</dbReference>
<feature type="region of interest" description="Disordered" evidence="1">
    <location>
        <begin position="1062"/>
        <end position="1102"/>
    </location>
</feature>
<evidence type="ECO:0000256" key="1">
    <source>
        <dbReference type="SAM" id="MobiDB-lite"/>
    </source>
</evidence>
<dbReference type="InterPro" id="IPR029480">
    <property type="entry name" value="Transpos_assoc"/>
</dbReference>
<reference evidence="3" key="1">
    <citation type="submission" date="2025-08" db="UniProtKB">
        <authorList>
            <consortium name="RefSeq"/>
        </authorList>
    </citation>
    <scope>IDENTIFICATION</scope>
    <source>
        <tissue evidence="3">Leaves</tissue>
    </source>
</reference>
<dbReference type="Pfam" id="PF02992">
    <property type="entry name" value="Transposase_21"/>
    <property type="match status" value="1"/>
</dbReference>
<dbReference type="AlphaFoldDB" id="A0A2I4H2K6"/>
<proteinExistence type="predicted"/>
<keyword evidence="2" id="KW-1185">Reference proteome</keyword>